<protein>
    <submittedName>
        <fullName evidence="1">Uncharacterized protein</fullName>
    </submittedName>
</protein>
<proteinExistence type="predicted"/>
<comment type="caution">
    <text evidence="1">The sequence shown here is derived from an EMBL/GenBank/DDBJ whole genome shotgun (WGS) entry which is preliminary data.</text>
</comment>
<name>A0A0C2M786_THEKT</name>
<keyword evidence="2" id="KW-1185">Reference proteome</keyword>
<evidence type="ECO:0000313" key="1">
    <source>
        <dbReference type="EMBL" id="KII62880.1"/>
    </source>
</evidence>
<dbReference type="Proteomes" id="UP000031668">
    <property type="component" value="Unassembled WGS sequence"/>
</dbReference>
<reference evidence="1 2" key="1">
    <citation type="journal article" date="2014" name="Genome Biol. Evol.">
        <title>The genome of the myxosporean Thelohanellus kitauei shows adaptations to nutrient acquisition within its fish host.</title>
        <authorList>
            <person name="Yang Y."/>
            <person name="Xiong J."/>
            <person name="Zhou Z."/>
            <person name="Huo F."/>
            <person name="Miao W."/>
            <person name="Ran C."/>
            <person name="Liu Y."/>
            <person name="Zhang J."/>
            <person name="Feng J."/>
            <person name="Wang M."/>
            <person name="Wang M."/>
            <person name="Wang L."/>
            <person name="Yao B."/>
        </authorList>
    </citation>
    <scope>NUCLEOTIDE SEQUENCE [LARGE SCALE GENOMIC DNA]</scope>
    <source>
        <strain evidence="1">Wuqing</strain>
    </source>
</reference>
<evidence type="ECO:0000313" key="2">
    <source>
        <dbReference type="Proteomes" id="UP000031668"/>
    </source>
</evidence>
<gene>
    <name evidence="1" type="ORF">RF11_12241</name>
</gene>
<sequence>MNELLLDETLATCDMKIINTFANEAKIFGKRKKHNKLKTILSLFEPIQDNMTVNTLTEYFSFNFWFLTRHKFESSRAMYEVYKLKFYDHLTKNEMQEALKTGSQLAEFPNFLKETFQLTVAFGFVSFDPNNPQIQSLKQSILSLKEIHDLSFGIFLERYGYFPGNHLHKTFIAGCLGCSQISRSIEYVVDHIKKPISEIDLIQVPSFGLNFSYYHYFTHPQLEPLFNFKFNLKD</sequence>
<dbReference type="AlphaFoldDB" id="A0A0C2M786"/>
<organism evidence="1 2">
    <name type="scientific">Thelohanellus kitauei</name>
    <name type="common">Myxosporean</name>
    <dbReference type="NCBI Taxonomy" id="669202"/>
    <lineage>
        <taxon>Eukaryota</taxon>
        <taxon>Metazoa</taxon>
        <taxon>Cnidaria</taxon>
        <taxon>Myxozoa</taxon>
        <taxon>Myxosporea</taxon>
        <taxon>Bivalvulida</taxon>
        <taxon>Platysporina</taxon>
        <taxon>Myxobolidae</taxon>
        <taxon>Thelohanellus</taxon>
    </lineage>
</organism>
<accession>A0A0C2M786</accession>
<dbReference type="EMBL" id="JWZT01004858">
    <property type="protein sequence ID" value="KII62880.1"/>
    <property type="molecule type" value="Genomic_DNA"/>
</dbReference>